<dbReference type="Proteomes" id="UP000228934">
    <property type="component" value="Unassembled WGS sequence"/>
</dbReference>
<keyword evidence="2" id="KW-1185">Reference proteome</keyword>
<reference evidence="2" key="1">
    <citation type="journal article" date="2017" name="Nat. Commun.">
        <title>The North American bullfrog draft genome provides insight into hormonal regulation of long noncoding RNA.</title>
        <authorList>
            <person name="Hammond S.A."/>
            <person name="Warren R.L."/>
            <person name="Vandervalk B.P."/>
            <person name="Kucuk E."/>
            <person name="Khan H."/>
            <person name="Gibb E.A."/>
            <person name="Pandoh P."/>
            <person name="Kirk H."/>
            <person name="Zhao Y."/>
            <person name="Jones M."/>
            <person name="Mungall A.J."/>
            <person name="Coope R."/>
            <person name="Pleasance S."/>
            <person name="Moore R.A."/>
            <person name="Holt R.A."/>
            <person name="Round J.M."/>
            <person name="Ohora S."/>
            <person name="Walle B.V."/>
            <person name="Veldhoen N."/>
            <person name="Helbing C.C."/>
            <person name="Birol I."/>
        </authorList>
    </citation>
    <scope>NUCLEOTIDE SEQUENCE [LARGE SCALE GENOMIC DNA]</scope>
</reference>
<evidence type="ECO:0000313" key="2">
    <source>
        <dbReference type="Proteomes" id="UP000228934"/>
    </source>
</evidence>
<gene>
    <name evidence="1" type="ORF">AB205_0041330</name>
</gene>
<organism evidence="1 2">
    <name type="scientific">Aquarana catesbeiana</name>
    <name type="common">American bullfrog</name>
    <name type="synonym">Rana catesbeiana</name>
    <dbReference type="NCBI Taxonomy" id="8400"/>
    <lineage>
        <taxon>Eukaryota</taxon>
        <taxon>Metazoa</taxon>
        <taxon>Chordata</taxon>
        <taxon>Craniata</taxon>
        <taxon>Vertebrata</taxon>
        <taxon>Euteleostomi</taxon>
        <taxon>Amphibia</taxon>
        <taxon>Batrachia</taxon>
        <taxon>Anura</taxon>
        <taxon>Neobatrachia</taxon>
        <taxon>Ranoidea</taxon>
        <taxon>Ranidae</taxon>
        <taxon>Aquarana</taxon>
    </lineage>
</organism>
<protein>
    <submittedName>
        <fullName evidence="1">Uncharacterized protein</fullName>
    </submittedName>
</protein>
<name>A0A2G9SJK2_AQUCT</name>
<proteinExistence type="predicted"/>
<dbReference type="EMBL" id="KV923590">
    <property type="protein sequence ID" value="PIO40252.1"/>
    <property type="molecule type" value="Genomic_DNA"/>
</dbReference>
<accession>A0A2G9SJK2</accession>
<dbReference type="AlphaFoldDB" id="A0A2G9SJK2"/>
<evidence type="ECO:0000313" key="1">
    <source>
        <dbReference type="EMBL" id="PIO40252.1"/>
    </source>
</evidence>
<sequence>MRKWNNWIQQPSIGDGRMDFHSISQGLYSVMGNQNPNTTDLSWRVPGTKINRFPHLRDYRGYMLCSPHLNTDRLF</sequence>